<dbReference type="GO" id="GO:0005737">
    <property type="term" value="C:cytoplasm"/>
    <property type="evidence" value="ECO:0007669"/>
    <property type="project" value="UniProtKB-SubCell"/>
</dbReference>
<dbReference type="PANTHER" id="PTHR37825">
    <property type="entry name" value="TRNA(MET) CYTIDINE ACETATE LIGASE"/>
    <property type="match status" value="1"/>
</dbReference>
<feature type="binding site" evidence="2">
    <location>
        <position position="170"/>
    </location>
    <ligand>
        <name>ATP</name>
        <dbReference type="ChEBI" id="CHEBI:30616"/>
    </ligand>
</feature>
<dbReference type="STRING" id="679192.HMPREF9013_0603"/>
<keyword evidence="2" id="KW-0067">ATP-binding</keyword>
<dbReference type="GO" id="GO:0016879">
    <property type="term" value="F:ligase activity, forming carbon-nitrogen bonds"/>
    <property type="evidence" value="ECO:0007669"/>
    <property type="project" value="UniProtKB-UniRule"/>
</dbReference>
<dbReference type="OrthoDB" id="9769796at2"/>
<protein>
    <recommendedName>
        <fullName evidence="2">tRNA(Met) cytidine acetate ligase</fullName>
        <ecNumber evidence="2">6.3.4.-</ecNumber>
    </recommendedName>
</protein>
<accession>D2MQP9</accession>
<dbReference type="EMBL" id="ADFR01000016">
    <property type="protein sequence ID" value="EFC05318.1"/>
    <property type="molecule type" value="Genomic_DNA"/>
</dbReference>
<dbReference type="GO" id="GO:0006400">
    <property type="term" value="P:tRNA modification"/>
    <property type="evidence" value="ECO:0007669"/>
    <property type="project" value="UniProtKB-UniRule"/>
</dbReference>
<dbReference type="Pfam" id="PF05636">
    <property type="entry name" value="HIGH_NTase1"/>
    <property type="match status" value="1"/>
</dbReference>
<feature type="binding site" evidence="2">
    <location>
        <position position="147"/>
    </location>
    <ligand>
        <name>ATP</name>
        <dbReference type="ChEBI" id="CHEBI:30616"/>
    </ligand>
</feature>
<keyword evidence="2" id="KW-0694">RNA-binding</keyword>
<keyword evidence="2" id="KW-0547">Nucleotide-binding</keyword>
<organism evidence="3 4">
    <name type="scientific">Bulleidia extructa W1219</name>
    <dbReference type="NCBI Taxonomy" id="679192"/>
    <lineage>
        <taxon>Bacteria</taxon>
        <taxon>Bacillati</taxon>
        <taxon>Bacillota</taxon>
        <taxon>Erysipelotrichia</taxon>
        <taxon>Erysipelotrichales</taxon>
        <taxon>Erysipelotrichaceae</taxon>
        <taxon>Bulleidia</taxon>
    </lineage>
</organism>
<dbReference type="Proteomes" id="UP000005017">
    <property type="component" value="Unassembled WGS sequence"/>
</dbReference>
<dbReference type="EC" id="6.3.4.-" evidence="2"/>
<dbReference type="GO" id="GO:0000049">
    <property type="term" value="F:tRNA binding"/>
    <property type="evidence" value="ECO:0007669"/>
    <property type="project" value="UniProtKB-KW"/>
</dbReference>
<comment type="subcellular location">
    <subcellularLocation>
        <location evidence="2">Cytoplasm</location>
    </subcellularLocation>
</comment>
<comment type="similarity">
    <text evidence="2">Belongs to the TmcAL family.</text>
</comment>
<keyword evidence="2" id="KW-0963">Cytoplasm</keyword>
<dbReference type="Gene3D" id="3.40.50.620">
    <property type="entry name" value="HUPs"/>
    <property type="match status" value="1"/>
</dbReference>
<reference evidence="4" key="1">
    <citation type="submission" date="2009-12" db="EMBL/GenBank/DDBJ databases">
        <title>Sequence of Clostridiales genomosp. BVAB3 str. UPII9-5.</title>
        <authorList>
            <person name="Madupu R."/>
            <person name="Durkin A.S."/>
            <person name="Torralba M."/>
            <person name="Methe B."/>
            <person name="Sutton G.G."/>
            <person name="Strausberg R.L."/>
            <person name="Nelson K.E."/>
        </authorList>
    </citation>
    <scope>NUCLEOTIDE SEQUENCE [LARGE SCALE GENOMIC DNA]</scope>
    <source>
        <strain evidence="4">W1219</strain>
    </source>
</reference>
<dbReference type="AlphaFoldDB" id="D2MQP9"/>
<keyword evidence="2" id="KW-0436">Ligase</keyword>
<dbReference type="GO" id="GO:0005524">
    <property type="term" value="F:ATP binding"/>
    <property type="evidence" value="ECO:0007669"/>
    <property type="project" value="UniProtKB-KW"/>
</dbReference>
<keyword evidence="1 2" id="KW-0819">tRNA processing</keyword>
<gene>
    <name evidence="2" type="primary">tmcAL</name>
    <name evidence="3" type="ORF">HMPREF9013_0603</name>
</gene>
<comment type="function">
    <text evidence="2">Catalyzes the formation of N(4)-acetylcytidine (ac(4)C) at the wobble position of elongator tRNA(Met), using acetate and ATP as substrates. First activates an acetate ion to form acetyladenylate (Ac-AMP) and then transfers the acetyl group to tRNA to form ac(4)C34.</text>
</comment>
<name>D2MQP9_9FIRM</name>
<evidence type="ECO:0000256" key="2">
    <source>
        <dbReference type="HAMAP-Rule" id="MF_01539"/>
    </source>
</evidence>
<keyword evidence="2" id="KW-0820">tRNA-binding</keyword>
<keyword evidence="4" id="KW-1185">Reference proteome</keyword>
<comment type="caution">
    <text evidence="3">The sequence shown here is derived from an EMBL/GenBank/DDBJ whole genome shotgun (WGS) entry which is preliminary data.</text>
</comment>
<dbReference type="SUPFAM" id="SSF52374">
    <property type="entry name" value="Nucleotidylyl transferase"/>
    <property type="match status" value="1"/>
</dbReference>
<comment type="caution">
    <text evidence="2">Lacks conserved residue(s) required for the propagation of feature annotation.</text>
</comment>
<dbReference type="eggNOG" id="COG1323">
    <property type="taxonomic scope" value="Bacteria"/>
</dbReference>
<dbReference type="InterPro" id="IPR014729">
    <property type="entry name" value="Rossmann-like_a/b/a_fold"/>
</dbReference>
<dbReference type="PANTHER" id="PTHR37825:SF1">
    <property type="entry name" value="TRNA(MET) CYTIDINE ACETATE LIGASE"/>
    <property type="match status" value="1"/>
</dbReference>
<evidence type="ECO:0000256" key="1">
    <source>
        <dbReference type="ARBA" id="ARBA00022694"/>
    </source>
</evidence>
<evidence type="ECO:0000313" key="4">
    <source>
        <dbReference type="Proteomes" id="UP000005017"/>
    </source>
</evidence>
<dbReference type="RefSeq" id="WP_006627712.1">
    <property type="nucleotide sequence ID" value="NZ_ADFR01000016.1"/>
</dbReference>
<sequence length="380" mass="43876">MKTCGIVVEYNPFHFGHLYQIQKIRQDLQVEAIIVVMSGNFVQRGEPAIIDKWARTEAVLKQGVDVVIELPYIYATQSASQFAKAAIEILKLAQVNYICFGSECGNLENLMEIAETSINPDHLREAMREGSSYPKAYSLLTGAMLPNDILAVSYLKALKGSSIQPYLIQRQGESYHSLENKELASAKGIRYALFHHQDVTEATPLSFKSNQLHHWNDYYPFLRFQLLSSTREELQSFFLVQEGIEKHLIHCAKACENFEEFINMAVNYRYTQARIQRTCLQILNHIKKEEVQLLKPLHQFRILGFNTIGQTWLKENKHLPAIVKFSKLTEHLRQMELRTTYSYALVHHEQDLIQREVKGPIIHFEKKTESFHSDSFGNTL</sequence>
<comment type="catalytic activity">
    <reaction evidence="2">
        <text>cytidine(34) in elongator tRNA(Met) + acetate + ATP = N(4)-acetylcytidine(34) in elongator tRNA(Met) + AMP + diphosphate</text>
        <dbReference type="Rhea" id="RHEA:58144"/>
        <dbReference type="Rhea" id="RHEA-COMP:10693"/>
        <dbReference type="Rhea" id="RHEA-COMP:10694"/>
        <dbReference type="ChEBI" id="CHEBI:30089"/>
        <dbReference type="ChEBI" id="CHEBI:30616"/>
        <dbReference type="ChEBI" id="CHEBI:33019"/>
        <dbReference type="ChEBI" id="CHEBI:74900"/>
        <dbReference type="ChEBI" id="CHEBI:82748"/>
        <dbReference type="ChEBI" id="CHEBI:456215"/>
    </reaction>
</comment>
<evidence type="ECO:0000313" key="3">
    <source>
        <dbReference type="EMBL" id="EFC05318.1"/>
    </source>
</evidence>
<proteinExistence type="inferred from homology"/>
<feature type="binding site" evidence="2">
    <location>
        <begin position="7"/>
        <end position="20"/>
    </location>
    <ligand>
        <name>ATP</name>
        <dbReference type="ChEBI" id="CHEBI:30616"/>
    </ligand>
</feature>
<dbReference type="HAMAP" id="MF_01539">
    <property type="entry name" value="TmcAL"/>
    <property type="match status" value="1"/>
</dbReference>
<feature type="binding site" evidence="2">
    <location>
        <position position="101"/>
    </location>
    <ligand>
        <name>ATP</name>
        <dbReference type="ChEBI" id="CHEBI:30616"/>
    </ligand>
</feature>
<dbReference type="InterPro" id="IPR008513">
    <property type="entry name" value="tRNA(Met)_cyd_acetate_ligase"/>
</dbReference>